<dbReference type="EMBL" id="LYVF01000163">
    <property type="protein sequence ID" value="OAT81655.1"/>
    <property type="molecule type" value="Genomic_DNA"/>
</dbReference>
<name>A0A1B7LEJ1_9FIRM</name>
<feature type="domain" description="HTH gntR-type" evidence="4">
    <location>
        <begin position="10"/>
        <end position="78"/>
    </location>
</feature>
<dbReference type="Pfam" id="PF00392">
    <property type="entry name" value="GntR"/>
    <property type="match status" value="1"/>
</dbReference>
<dbReference type="Gene3D" id="1.20.120.530">
    <property type="entry name" value="GntR ligand-binding domain-like"/>
    <property type="match status" value="1"/>
</dbReference>
<keyword evidence="2" id="KW-0238">DNA-binding</keyword>
<evidence type="ECO:0000256" key="3">
    <source>
        <dbReference type="ARBA" id="ARBA00023163"/>
    </source>
</evidence>
<dbReference type="Proteomes" id="UP000078532">
    <property type="component" value="Unassembled WGS sequence"/>
</dbReference>
<dbReference type="SUPFAM" id="SSF48008">
    <property type="entry name" value="GntR ligand-binding domain-like"/>
    <property type="match status" value="1"/>
</dbReference>
<keyword evidence="6" id="KW-1185">Reference proteome</keyword>
<dbReference type="GO" id="GO:0003700">
    <property type="term" value="F:DNA-binding transcription factor activity"/>
    <property type="evidence" value="ECO:0007669"/>
    <property type="project" value="InterPro"/>
</dbReference>
<dbReference type="InterPro" id="IPR008920">
    <property type="entry name" value="TF_FadR/GntR_C"/>
</dbReference>
<protein>
    <submittedName>
        <fullName evidence="5">GntR family transcriptional regulator</fullName>
    </submittedName>
</protein>
<comment type="caution">
    <text evidence="5">The sequence shown here is derived from an EMBL/GenBank/DDBJ whole genome shotgun (WGS) entry which is preliminary data.</text>
</comment>
<dbReference type="Pfam" id="PF07729">
    <property type="entry name" value="FCD"/>
    <property type="match status" value="1"/>
</dbReference>
<dbReference type="RefSeq" id="WP_066668425.1">
    <property type="nucleotide sequence ID" value="NZ_LYVF01000163.1"/>
</dbReference>
<accession>A0A1B7LEJ1</accession>
<dbReference type="PROSITE" id="PS50949">
    <property type="entry name" value="HTH_GNTR"/>
    <property type="match status" value="1"/>
</dbReference>
<organism evidence="5 6">
    <name type="scientific">Desulfotomaculum copahuensis</name>
    <dbReference type="NCBI Taxonomy" id="1838280"/>
    <lineage>
        <taxon>Bacteria</taxon>
        <taxon>Bacillati</taxon>
        <taxon>Bacillota</taxon>
        <taxon>Clostridia</taxon>
        <taxon>Eubacteriales</taxon>
        <taxon>Desulfotomaculaceae</taxon>
        <taxon>Desulfotomaculum</taxon>
    </lineage>
</organism>
<dbReference type="InterPro" id="IPR000524">
    <property type="entry name" value="Tscrpt_reg_HTH_GntR"/>
</dbReference>
<reference evidence="5 6" key="1">
    <citation type="submission" date="2016-04" db="EMBL/GenBank/DDBJ databases">
        <authorList>
            <person name="Evans L.H."/>
            <person name="Alamgir A."/>
            <person name="Owens N."/>
            <person name="Weber N.D."/>
            <person name="Virtaneva K."/>
            <person name="Barbian K."/>
            <person name="Babar A."/>
            <person name="Rosenke K."/>
        </authorList>
    </citation>
    <scope>NUCLEOTIDE SEQUENCE [LARGE SCALE GENOMIC DNA]</scope>
    <source>
        <strain evidence="5 6">LMa1</strain>
    </source>
</reference>
<dbReference type="STRING" id="1838280.A6M21_10625"/>
<evidence type="ECO:0000256" key="1">
    <source>
        <dbReference type="ARBA" id="ARBA00023015"/>
    </source>
</evidence>
<dbReference type="OrthoDB" id="9799482at2"/>
<dbReference type="Gene3D" id="1.10.10.10">
    <property type="entry name" value="Winged helix-like DNA-binding domain superfamily/Winged helix DNA-binding domain"/>
    <property type="match status" value="1"/>
</dbReference>
<dbReference type="PRINTS" id="PR00035">
    <property type="entry name" value="HTHGNTR"/>
</dbReference>
<keyword evidence="3" id="KW-0804">Transcription</keyword>
<keyword evidence="1" id="KW-0805">Transcription regulation</keyword>
<dbReference type="InterPro" id="IPR036390">
    <property type="entry name" value="WH_DNA-bd_sf"/>
</dbReference>
<dbReference type="PANTHER" id="PTHR43537:SF5">
    <property type="entry name" value="UXU OPERON TRANSCRIPTIONAL REGULATOR"/>
    <property type="match status" value="1"/>
</dbReference>
<evidence type="ECO:0000256" key="2">
    <source>
        <dbReference type="ARBA" id="ARBA00023125"/>
    </source>
</evidence>
<dbReference type="InterPro" id="IPR011711">
    <property type="entry name" value="GntR_C"/>
</dbReference>
<dbReference type="AlphaFoldDB" id="A0A1B7LEJ1"/>
<dbReference type="SMART" id="SM00345">
    <property type="entry name" value="HTH_GNTR"/>
    <property type="match status" value="1"/>
</dbReference>
<dbReference type="GO" id="GO:0003677">
    <property type="term" value="F:DNA binding"/>
    <property type="evidence" value="ECO:0007669"/>
    <property type="project" value="UniProtKB-KW"/>
</dbReference>
<gene>
    <name evidence="5" type="ORF">A6M21_10625</name>
</gene>
<evidence type="ECO:0000259" key="4">
    <source>
        <dbReference type="PROSITE" id="PS50949"/>
    </source>
</evidence>
<dbReference type="SUPFAM" id="SSF46785">
    <property type="entry name" value="Winged helix' DNA-binding domain"/>
    <property type="match status" value="1"/>
</dbReference>
<evidence type="ECO:0000313" key="6">
    <source>
        <dbReference type="Proteomes" id="UP000078532"/>
    </source>
</evidence>
<proteinExistence type="predicted"/>
<dbReference type="InterPro" id="IPR036388">
    <property type="entry name" value="WH-like_DNA-bd_sf"/>
</dbReference>
<sequence length="248" mass="28253">MTGFKPVKTKRTSESILEQIKNLIIEGQLVPGDKLLTERELSERLQVSRASVREALSALNLAGILEIRHGEGIYVKRPAANSVIEPLAFILLLEKDKLQNILEVRKALEVEAVGLACERRDEQDLKRIGELVAAMEADLPETRDAERLDLEFHLALAQAGKNPLLIRLMNTMQEIMGQTLRVTRALWMSATAGTARRLFEEHRDIFRAVTGRDKEKARDIMYKHLWKVEVELARLHRMRKEREAGEGC</sequence>
<dbReference type="PANTHER" id="PTHR43537">
    <property type="entry name" value="TRANSCRIPTIONAL REGULATOR, GNTR FAMILY"/>
    <property type="match status" value="1"/>
</dbReference>
<dbReference type="CDD" id="cd07377">
    <property type="entry name" value="WHTH_GntR"/>
    <property type="match status" value="1"/>
</dbReference>
<dbReference type="SMART" id="SM00895">
    <property type="entry name" value="FCD"/>
    <property type="match status" value="1"/>
</dbReference>
<evidence type="ECO:0000313" key="5">
    <source>
        <dbReference type="EMBL" id="OAT81655.1"/>
    </source>
</evidence>